<evidence type="ECO:0000256" key="1">
    <source>
        <dbReference type="SAM" id="MobiDB-lite"/>
    </source>
</evidence>
<accession>A0A161IA75</accession>
<evidence type="ECO:0000313" key="3">
    <source>
        <dbReference type="EMBL" id="ANC57927.1"/>
    </source>
</evidence>
<keyword evidence="2" id="KW-1133">Transmembrane helix</keyword>
<feature type="transmembrane region" description="Helical" evidence="2">
    <location>
        <begin position="6"/>
        <end position="24"/>
    </location>
</feature>
<proteinExistence type="predicted"/>
<organism evidence="3">
    <name type="scientific">Colwellia sp. C1</name>
    <dbReference type="NCBI Taxonomy" id="1737566"/>
    <lineage>
        <taxon>Bacteria</taxon>
        <taxon>Pseudomonadati</taxon>
        <taxon>Pseudomonadota</taxon>
        <taxon>Gammaproteobacteria</taxon>
        <taxon>Alteromonadales</taxon>
        <taxon>Colwelliaceae</taxon>
        <taxon>Colwellia</taxon>
    </lineage>
</organism>
<keyword evidence="2" id="KW-0472">Membrane</keyword>
<protein>
    <submittedName>
        <fullName evidence="3">Uncharacterized protein</fullName>
    </submittedName>
</protein>
<reference evidence="3" key="1">
    <citation type="submission" date="2016-03" db="EMBL/GenBank/DDBJ databases">
        <title>Partial sequence of psychrophilic Colwellia sp.</title>
        <authorList>
            <person name="Pankowski J.A."/>
            <person name="Leong J.S."/>
            <person name="Nano F.E."/>
        </authorList>
    </citation>
    <scope>NUCLEOTIDE SEQUENCE</scope>
    <source>
        <strain evidence="3">C1</strain>
    </source>
</reference>
<evidence type="ECO:0000256" key="2">
    <source>
        <dbReference type="SAM" id="Phobius"/>
    </source>
</evidence>
<keyword evidence="2" id="KW-0812">Transmembrane</keyword>
<feature type="region of interest" description="Disordered" evidence="1">
    <location>
        <begin position="38"/>
        <end position="64"/>
    </location>
</feature>
<feature type="compositionally biased region" description="Basic and acidic residues" evidence="1">
    <location>
        <begin position="52"/>
        <end position="64"/>
    </location>
</feature>
<dbReference type="AlphaFoldDB" id="A0A161IA75"/>
<dbReference type="EMBL" id="KU926706">
    <property type="protein sequence ID" value="ANC57927.1"/>
    <property type="molecule type" value="Genomic_DNA"/>
</dbReference>
<sequence length="64" mass="7647">MDSWIPYIIITLAFVIIIGNFSTFQKNTNQRMRKKNLNDLDETLPRTRKTEHKMSTIEKDSFKK</sequence>
<name>A0A161IA75_9GAMM</name>